<keyword evidence="2" id="KW-1185">Reference proteome</keyword>
<dbReference type="Proteomes" id="UP000799767">
    <property type="component" value="Unassembled WGS sequence"/>
</dbReference>
<dbReference type="OrthoDB" id="3627582at2759"/>
<dbReference type="EMBL" id="MU001640">
    <property type="protein sequence ID" value="KAF2480338.1"/>
    <property type="molecule type" value="Genomic_DNA"/>
</dbReference>
<proteinExistence type="predicted"/>
<reference evidence="1" key="1">
    <citation type="journal article" date="2020" name="Stud. Mycol.">
        <title>101 Dothideomycetes genomes: a test case for predicting lifestyles and emergence of pathogens.</title>
        <authorList>
            <person name="Haridas S."/>
            <person name="Albert R."/>
            <person name="Binder M."/>
            <person name="Bloem J."/>
            <person name="Labutti K."/>
            <person name="Salamov A."/>
            <person name="Andreopoulos B."/>
            <person name="Baker S."/>
            <person name="Barry K."/>
            <person name="Bills G."/>
            <person name="Bluhm B."/>
            <person name="Cannon C."/>
            <person name="Castanera R."/>
            <person name="Culley D."/>
            <person name="Daum C."/>
            <person name="Ezra D."/>
            <person name="Gonzalez J."/>
            <person name="Henrissat B."/>
            <person name="Kuo A."/>
            <person name="Liang C."/>
            <person name="Lipzen A."/>
            <person name="Lutzoni F."/>
            <person name="Magnuson J."/>
            <person name="Mondo S."/>
            <person name="Nolan M."/>
            <person name="Ohm R."/>
            <person name="Pangilinan J."/>
            <person name="Park H.-J."/>
            <person name="Ramirez L."/>
            <person name="Alfaro M."/>
            <person name="Sun H."/>
            <person name="Tritt A."/>
            <person name="Yoshinaga Y."/>
            <person name="Zwiers L.-H."/>
            <person name="Turgeon B."/>
            <person name="Goodwin S."/>
            <person name="Spatafora J."/>
            <person name="Crous P."/>
            <person name="Grigoriev I."/>
        </authorList>
    </citation>
    <scope>NUCLEOTIDE SEQUENCE</scope>
    <source>
        <strain evidence="1">CBS 113389</strain>
    </source>
</reference>
<accession>A0A6A6PJU0</accession>
<evidence type="ECO:0000313" key="2">
    <source>
        <dbReference type="Proteomes" id="UP000799767"/>
    </source>
</evidence>
<dbReference type="AlphaFoldDB" id="A0A6A6PJU0"/>
<name>A0A6A6PJU0_9PEZI</name>
<dbReference type="RefSeq" id="XP_033586908.1">
    <property type="nucleotide sequence ID" value="XM_033734611.1"/>
</dbReference>
<dbReference type="GeneID" id="54475613"/>
<evidence type="ECO:0000313" key="1">
    <source>
        <dbReference type="EMBL" id="KAF2480338.1"/>
    </source>
</evidence>
<sequence>MPKSKVKGVLISSTAEQVAGREKMTTYDIPTNHEIYNIGGLCPVSQLVGMPLLVYKIRLTTPHDTRPDSIHYQLSPPYYPNHTASKLMVDSDPDELELKPAEGWKDTAGNVIVVRKDRKPLYAVHVRVLLDFMDKVMYPGAAVLPDGHRTRSSTASPLDIIAHLTPGDFKDYYMAERYYWQSAGQDAANRAALPTPWTQD</sequence>
<organism evidence="1 2">
    <name type="scientific">Neohortaea acidophila</name>
    <dbReference type="NCBI Taxonomy" id="245834"/>
    <lineage>
        <taxon>Eukaryota</taxon>
        <taxon>Fungi</taxon>
        <taxon>Dikarya</taxon>
        <taxon>Ascomycota</taxon>
        <taxon>Pezizomycotina</taxon>
        <taxon>Dothideomycetes</taxon>
        <taxon>Dothideomycetidae</taxon>
        <taxon>Mycosphaerellales</taxon>
        <taxon>Teratosphaeriaceae</taxon>
        <taxon>Neohortaea</taxon>
    </lineage>
</organism>
<gene>
    <name evidence="1" type="ORF">BDY17DRAFT_303654</name>
</gene>
<protein>
    <submittedName>
        <fullName evidence="1">Uncharacterized protein</fullName>
    </submittedName>
</protein>